<keyword evidence="1" id="KW-1133">Transmembrane helix</keyword>
<proteinExistence type="predicted"/>
<reference evidence="2" key="1">
    <citation type="submission" date="2020-05" db="UniProtKB">
        <authorList>
            <consortium name="EnsemblMetazoa"/>
        </authorList>
    </citation>
    <scope>IDENTIFICATION</scope>
    <source>
        <strain evidence="2">SANGQUA</strain>
    </source>
</reference>
<dbReference type="VEuPathDB" id="VectorBase:AQUA006682"/>
<evidence type="ECO:0000313" key="2">
    <source>
        <dbReference type="EnsemblMetazoa" id="AQUA006682-PA"/>
    </source>
</evidence>
<dbReference type="AlphaFoldDB" id="A0A182XA43"/>
<dbReference type="Proteomes" id="UP000076407">
    <property type="component" value="Unassembled WGS sequence"/>
</dbReference>
<organism evidence="2 3">
    <name type="scientific">Anopheles quadriannulatus</name>
    <name type="common">Mosquito</name>
    <dbReference type="NCBI Taxonomy" id="34691"/>
    <lineage>
        <taxon>Eukaryota</taxon>
        <taxon>Metazoa</taxon>
        <taxon>Ecdysozoa</taxon>
        <taxon>Arthropoda</taxon>
        <taxon>Hexapoda</taxon>
        <taxon>Insecta</taxon>
        <taxon>Pterygota</taxon>
        <taxon>Neoptera</taxon>
        <taxon>Endopterygota</taxon>
        <taxon>Diptera</taxon>
        <taxon>Nematocera</taxon>
        <taxon>Culicoidea</taxon>
        <taxon>Culicidae</taxon>
        <taxon>Anophelinae</taxon>
        <taxon>Anopheles</taxon>
    </lineage>
</organism>
<dbReference type="EnsemblMetazoa" id="AQUA006682-RA">
    <property type="protein sequence ID" value="AQUA006682-PA"/>
    <property type="gene ID" value="AQUA006682"/>
</dbReference>
<protein>
    <submittedName>
        <fullName evidence="2">Uncharacterized protein</fullName>
    </submittedName>
</protein>
<keyword evidence="1" id="KW-0472">Membrane</keyword>
<keyword evidence="3" id="KW-1185">Reference proteome</keyword>
<evidence type="ECO:0000256" key="1">
    <source>
        <dbReference type="SAM" id="Phobius"/>
    </source>
</evidence>
<feature type="transmembrane region" description="Helical" evidence="1">
    <location>
        <begin position="46"/>
        <end position="72"/>
    </location>
</feature>
<evidence type="ECO:0000313" key="3">
    <source>
        <dbReference type="Proteomes" id="UP000076407"/>
    </source>
</evidence>
<accession>A0A182XA43</accession>
<feature type="transmembrane region" description="Helical" evidence="1">
    <location>
        <begin position="6"/>
        <end position="25"/>
    </location>
</feature>
<sequence>MPTIVYLPPSAVAPMSVSSGVHALLSRCKGRGANGYKKSMSNDYDGVMIVTGIVGRADVLACIFFLISLLVYHG</sequence>
<keyword evidence="1" id="KW-0812">Transmembrane</keyword>
<name>A0A182XA43_ANOQN</name>